<protein>
    <recommendedName>
        <fullName evidence="4">Secreted protein</fullName>
    </recommendedName>
</protein>
<evidence type="ECO:0000313" key="3">
    <source>
        <dbReference type="Proteomes" id="UP000326950"/>
    </source>
</evidence>
<gene>
    <name evidence="2" type="ORF">BDV40DRAFT_239500</name>
</gene>
<reference evidence="2 3" key="1">
    <citation type="submission" date="2019-04" db="EMBL/GenBank/DDBJ databases">
        <title>Friends and foes A comparative genomics study of 23 Aspergillus species from section Flavi.</title>
        <authorList>
            <consortium name="DOE Joint Genome Institute"/>
            <person name="Kjaerbolling I."/>
            <person name="Vesth T."/>
            <person name="Frisvad J.C."/>
            <person name="Nybo J.L."/>
            <person name="Theobald S."/>
            <person name="Kildgaard S."/>
            <person name="Isbrandt T."/>
            <person name="Kuo A."/>
            <person name="Sato A."/>
            <person name="Lyhne E.K."/>
            <person name="Kogle M.E."/>
            <person name="Wiebenga A."/>
            <person name="Kun R.S."/>
            <person name="Lubbers R.J."/>
            <person name="Makela M.R."/>
            <person name="Barry K."/>
            <person name="Chovatia M."/>
            <person name="Clum A."/>
            <person name="Daum C."/>
            <person name="Haridas S."/>
            <person name="He G."/>
            <person name="LaButti K."/>
            <person name="Lipzen A."/>
            <person name="Mondo S."/>
            <person name="Riley R."/>
            <person name="Salamov A."/>
            <person name="Simmons B.A."/>
            <person name="Magnuson J.K."/>
            <person name="Henrissat B."/>
            <person name="Mortensen U.H."/>
            <person name="Larsen T.O."/>
            <person name="Devries R.P."/>
            <person name="Grigoriev I.V."/>
            <person name="Machida M."/>
            <person name="Baker S.E."/>
            <person name="Andersen M.R."/>
        </authorList>
    </citation>
    <scope>NUCLEOTIDE SEQUENCE [LARGE SCALE GENOMIC DNA]</scope>
    <source>
        <strain evidence="2 3">CBS 117626</strain>
    </source>
</reference>
<keyword evidence="3" id="KW-1185">Reference proteome</keyword>
<evidence type="ECO:0000256" key="1">
    <source>
        <dbReference type="SAM" id="SignalP"/>
    </source>
</evidence>
<organism evidence="2 3">
    <name type="scientific">Aspergillus tamarii</name>
    <dbReference type="NCBI Taxonomy" id="41984"/>
    <lineage>
        <taxon>Eukaryota</taxon>
        <taxon>Fungi</taxon>
        <taxon>Dikarya</taxon>
        <taxon>Ascomycota</taxon>
        <taxon>Pezizomycotina</taxon>
        <taxon>Eurotiomycetes</taxon>
        <taxon>Eurotiomycetidae</taxon>
        <taxon>Eurotiales</taxon>
        <taxon>Aspergillaceae</taxon>
        <taxon>Aspergillus</taxon>
        <taxon>Aspergillus subgen. Circumdati</taxon>
    </lineage>
</organism>
<dbReference type="Proteomes" id="UP000326950">
    <property type="component" value="Unassembled WGS sequence"/>
</dbReference>
<dbReference type="EMBL" id="ML738593">
    <property type="protein sequence ID" value="KAE8166663.1"/>
    <property type="molecule type" value="Genomic_DNA"/>
</dbReference>
<sequence>MMRSAVRSRVRACSFCSLLFLSSSSAISSNVGDPTILYHQVIRGLVKQASIVRHLFLSHYPLYVFHGDLALPIGATTHHLDS</sequence>
<proteinExistence type="predicted"/>
<dbReference type="AlphaFoldDB" id="A0A5N6V776"/>
<evidence type="ECO:0000313" key="2">
    <source>
        <dbReference type="EMBL" id="KAE8166663.1"/>
    </source>
</evidence>
<keyword evidence="1" id="KW-0732">Signal</keyword>
<feature type="chain" id="PRO_5024840241" description="Secreted protein" evidence="1">
    <location>
        <begin position="27"/>
        <end position="82"/>
    </location>
</feature>
<name>A0A5N6V776_ASPTM</name>
<accession>A0A5N6V776</accession>
<evidence type="ECO:0008006" key="4">
    <source>
        <dbReference type="Google" id="ProtNLM"/>
    </source>
</evidence>
<feature type="signal peptide" evidence="1">
    <location>
        <begin position="1"/>
        <end position="26"/>
    </location>
</feature>